<dbReference type="Pfam" id="PF01613">
    <property type="entry name" value="Flavin_Reduct"/>
    <property type="match status" value="1"/>
</dbReference>
<comment type="cofactor">
    <cofactor evidence="1">
        <name>FMN</name>
        <dbReference type="ChEBI" id="CHEBI:58210"/>
    </cofactor>
</comment>
<keyword evidence="2" id="KW-0285">Flavoprotein</keyword>
<dbReference type="SUPFAM" id="SSF50475">
    <property type="entry name" value="FMN-binding split barrel"/>
    <property type="match status" value="1"/>
</dbReference>
<dbReference type="PANTHER" id="PTHR33798">
    <property type="entry name" value="FLAVOPROTEIN OXYGENASE"/>
    <property type="match status" value="1"/>
</dbReference>
<accession>A0A0K6H3F5</accession>
<keyword evidence="7" id="KW-1185">Reference proteome</keyword>
<gene>
    <name evidence="6" type="ORF">Ga0061063_2392</name>
</gene>
<dbReference type="InterPro" id="IPR012349">
    <property type="entry name" value="Split_barrel_FMN-bd"/>
</dbReference>
<reference evidence="7" key="1">
    <citation type="submission" date="2015-08" db="EMBL/GenBank/DDBJ databases">
        <authorList>
            <person name="Varghese N."/>
        </authorList>
    </citation>
    <scope>NUCLEOTIDE SEQUENCE [LARGE SCALE GENOMIC DNA]</scope>
    <source>
        <strain evidence="7">DSM 17901</strain>
    </source>
</reference>
<dbReference type="AlphaFoldDB" id="A0A0K6H3F5"/>
<keyword evidence="3" id="KW-0288">FMN</keyword>
<name>A0A0K6H3F5_9NEIS</name>
<dbReference type="RefSeq" id="WP_055434267.1">
    <property type="nucleotide sequence ID" value="NZ_CYHA01000006.1"/>
</dbReference>
<organism evidence="6 7">
    <name type="scientific">Gulbenkiania indica</name>
    <dbReference type="NCBI Taxonomy" id="375574"/>
    <lineage>
        <taxon>Bacteria</taxon>
        <taxon>Pseudomonadati</taxon>
        <taxon>Pseudomonadota</taxon>
        <taxon>Betaproteobacteria</taxon>
        <taxon>Neisseriales</taxon>
        <taxon>Chromobacteriaceae</taxon>
        <taxon>Gulbenkiania</taxon>
    </lineage>
</organism>
<evidence type="ECO:0000256" key="1">
    <source>
        <dbReference type="ARBA" id="ARBA00001917"/>
    </source>
</evidence>
<dbReference type="SMART" id="SM00903">
    <property type="entry name" value="Flavin_Reduct"/>
    <property type="match status" value="1"/>
</dbReference>
<sequence length="200" mass="21885">MEFNVRDLDNDLCYRLLTGGVLPRPIAWVSTQSLEGVANLAPFSFFNVASVTPPVLAFSLLRRPDGSEKDTLANIRATGEFVVHVVRRTQIEAMNLSCGNYAPEVDEFDLAGLEKTLAYTVKVPVIADAAIRYECRLQQLLELGNQPGAGCLVLGEVLHVHVADALWHEGRIDGEMLDAVGKLAGDAYTFTRDSFALPRP</sequence>
<dbReference type="GO" id="GO:0016646">
    <property type="term" value="F:oxidoreductase activity, acting on the CH-NH group of donors, NAD or NADP as acceptor"/>
    <property type="evidence" value="ECO:0007669"/>
    <property type="project" value="UniProtKB-ARBA"/>
</dbReference>
<dbReference type="Proteomes" id="UP000243535">
    <property type="component" value="Unassembled WGS sequence"/>
</dbReference>
<evidence type="ECO:0000256" key="2">
    <source>
        <dbReference type="ARBA" id="ARBA00022630"/>
    </source>
</evidence>
<dbReference type="InterPro" id="IPR002563">
    <property type="entry name" value="Flavin_Rdtase-like_dom"/>
</dbReference>
<evidence type="ECO:0000313" key="6">
    <source>
        <dbReference type="EMBL" id="CUA85430.1"/>
    </source>
</evidence>
<proteinExistence type="inferred from homology"/>
<dbReference type="EMBL" id="CYHA01000006">
    <property type="protein sequence ID" value="CUA85430.1"/>
    <property type="molecule type" value="Genomic_DNA"/>
</dbReference>
<comment type="similarity">
    <text evidence="4">Belongs to the flavoredoxin family.</text>
</comment>
<dbReference type="PANTHER" id="PTHR33798:SF5">
    <property type="entry name" value="FLAVIN REDUCTASE LIKE DOMAIN-CONTAINING PROTEIN"/>
    <property type="match status" value="1"/>
</dbReference>
<evidence type="ECO:0000256" key="4">
    <source>
        <dbReference type="ARBA" id="ARBA00038054"/>
    </source>
</evidence>
<dbReference type="Gene3D" id="2.30.110.10">
    <property type="entry name" value="Electron Transport, Fmn-binding Protein, Chain A"/>
    <property type="match status" value="1"/>
</dbReference>
<dbReference type="GO" id="GO:0010181">
    <property type="term" value="F:FMN binding"/>
    <property type="evidence" value="ECO:0007669"/>
    <property type="project" value="InterPro"/>
</dbReference>
<evidence type="ECO:0000259" key="5">
    <source>
        <dbReference type="SMART" id="SM00903"/>
    </source>
</evidence>
<evidence type="ECO:0000313" key="7">
    <source>
        <dbReference type="Proteomes" id="UP000243535"/>
    </source>
</evidence>
<dbReference type="STRING" id="375574.GCA_001418035_02174"/>
<evidence type="ECO:0000256" key="3">
    <source>
        <dbReference type="ARBA" id="ARBA00022643"/>
    </source>
</evidence>
<protein>
    <submittedName>
        <fullName evidence="6">NADH-FMN oxidoreductase RutF, flavin reductase (DIM6/NTAB) family</fullName>
    </submittedName>
</protein>
<dbReference type="OrthoDB" id="9794638at2"/>
<feature type="domain" description="Flavin reductase like" evidence="5">
    <location>
        <begin position="19"/>
        <end position="174"/>
    </location>
</feature>